<protein>
    <recommendedName>
        <fullName evidence="8">WAT1-related protein</fullName>
    </recommendedName>
</protein>
<evidence type="ECO:0000256" key="4">
    <source>
        <dbReference type="SAM" id="MobiDB-lite"/>
    </source>
</evidence>
<evidence type="ECO:0008006" key="8">
    <source>
        <dbReference type="Google" id="ProtNLM"/>
    </source>
</evidence>
<evidence type="ECO:0000313" key="6">
    <source>
        <dbReference type="EMBL" id="CAK0856193.1"/>
    </source>
</evidence>
<feature type="transmembrane region" description="Helical" evidence="5">
    <location>
        <begin position="182"/>
        <end position="203"/>
    </location>
</feature>
<comment type="caution">
    <text evidence="6">The sequence shown here is derived from an EMBL/GenBank/DDBJ whole genome shotgun (WGS) entry which is preliminary data.</text>
</comment>
<dbReference type="SUPFAM" id="SSF103481">
    <property type="entry name" value="Multidrug resistance efflux transporter EmrE"/>
    <property type="match status" value="1"/>
</dbReference>
<feature type="transmembrane region" description="Helical" evidence="5">
    <location>
        <begin position="69"/>
        <end position="89"/>
    </location>
</feature>
<evidence type="ECO:0000256" key="2">
    <source>
        <dbReference type="ARBA" id="ARBA00022989"/>
    </source>
</evidence>
<feature type="transmembrane region" description="Helical" evidence="5">
    <location>
        <begin position="110"/>
        <end position="129"/>
    </location>
</feature>
<feature type="region of interest" description="Disordered" evidence="4">
    <location>
        <begin position="234"/>
        <end position="261"/>
    </location>
</feature>
<dbReference type="InterPro" id="IPR037185">
    <property type="entry name" value="EmrE-like"/>
</dbReference>
<keyword evidence="7" id="KW-1185">Reference proteome</keyword>
<accession>A0ABN9UA47</accession>
<feature type="transmembrane region" description="Helical" evidence="5">
    <location>
        <begin position="209"/>
        <end position="229"/>
    </location>
</feature>
<keyword evidence="3 5" id="KW-0472">Membrane</keyword>
<dbReference type="EMBL" id="CAUYUJ010015614">
    <property type="protein sequence ID" value="CAK0856193.1"/>
    <property type="molecule type" value="Genomic_DNA"/>
</dbReference>
<sequence>MLADPVSAASWQPSQVVFTVLISVIMGMEKLTFWKCAAMLLTVAGALCLGLVSGISHQEESSNDQSSRAIGQFFFFANCLASSLEVIFWRRLLWRATGELVHLTVMAESYLVAACFMATACVSISFSPTAVDFLCPACEGDPWHVPPSALLSIGYSVLFQTIVAYCAQAWALRYAPASLASFYATAQPIMATAVTCALLLVGFNPDGVLDWPSFELVGAAFIIAGLFVNEAGSRNNGEKDHGSDDSAVDSDGESSQSSDES</sequence>
<gene>
    <name evidence="6" type="ORF">PCOR1329_LOCUS46648</name>
</gene>
<dbReference type="PANTHER" id="PTHR31218">
    <property type="entry name" value="WAT1-RELATED PROTEIN"/>
    <property type="match status" value="1"/>
</dbReference>
<evidence type="ECO:0000256" key="1">
    <source>
        <dbReference type="ARBA" id="ARBA00022692"/>
    </source>
</evidence>
<reference evidence="6" key="1">
    <citation type="submission" date="2023-10" db="EMBL/GenBank/DDBJ databases">
        <authorList>
            <person name="Chen Y."/>
            <person name="Shah S."/>
            <person name="Dougan E. K."/>
            <person name="Thang M."/>
            <person name="Chan C."/>
        </authorList>
    </citation>
    <scope>NUCLEOTIDE SEQUENCE [LARGE SCALE GENOMIC DNA]</scope>
</reference>
<evidence type="ECO:0000256" key="5">
    <source>
        <dbReference type="SAM" id="Phobius"/>
    </source>
</evidence>
<keyword evidence="1 5" id="KW-0812">Transmembrane</keyword>
<feature type="transmembrane region" description="Helical" evidence="5">
    <location>
        <begin position="149"/>
        <end position="170"/>
    </location>
</feature>
<evidence type="ECO:0000313" key="7">
    <source>
        <dbReference type="Proteomes" id="UP001189429"/>
    </source>
</evidence>
<evidence type="ECO:0000256" key="3">
    <source>
        <dbReference type="ARBA" id="ARBA00023136"/>
    </source>
</evidence>
<proteinExistence type="predicted"/>
<name>A0ABN9UA47_9DINO</name>
<keyword evidence="2 5" id="KW-1133">Transmembrane helix</keyword>
<organism evidence="6 7">
    <name type="scientific">Prorocentrum cordatum</name>
    <dbReference type="NCBI Taxonomy" id="2364126"/>
    <lineage>
        <taxon>Eukaryota</taxon>
        <taxon>Sar</taxon>
        <taxon>Alveolata</taxon>
        <taxon>Dinophyceae</taxon>
        <taxon>Prorocentrales</taxon>
        <taxon>Prorocentraceae</taxon>
        <taxon>Prorocentrum</taxon>
    </lineage>
</organism>
<dbReference type="Proteomes" id="UP001189429">
    <property type="component" value="Unassembled WGS sequence"/>
</dbReference>
<dbReference type="InterPro" id="IPR030184">
    <property type="entry name" value="WAT1-related"/>
</dbReference>
<feature type="transmembrane region" description="Helical" evidence="5">
    <location>
        <begin position="37"/>
        <end position="57"/>
    </location>
</feature>